<dbReference type="Pfam" id="PF09643">
    <property type="entry name" value="YopX"/>
    <property type="match status" value="1"/>
</dbReference>
<reference evidence="2 3" key="1">
    <citation type="submission" date="2024-03" db="EMBL/GenBank/DDBJ databases">
        <title>Bacilli Hybrid Assemblies.</title>
        <authorList>
            <person name="Kovac J."/>
        </authorList>
    </citation>
    <scope>NUCLEOTIDE SEQUENCE [LARGE SCALE GENOMIC DNA]</scope>
    <source>
        <strain evidence="2 3">FSL M8-0022</strain>
    </source>
</reference>
<dbReference type="SUPFAM" id="SSF159006">
    <property type="entry name" value="YopX-like"/>
    <property type="match status" value="1"/>
</dbReference>
<dbReference type="InterPro" id="IPR010024">
    <property type="entry name" value="CHP16711"/>
</dbReference>
<feature type="domain" description="YopX protein" evidence="1">
    <location>
        <begin position="5"/>
        <end position="133"/>
    </location>
</feature>
<keyword evidence="3" id="KW-1185">Reference proteome</keyword>
<organism evidence="2 3">
    <name type="scientific">Caldifermentibacillus hisashii</name>
    <dbReference type="NCBI Taxonomy" id="996558"/>
    <lineage>
        <taxon>Bacteria</taxon>
        <taxon>Bacillati</taxon>
        <taxon>Bacillota</taxon>
        <taxon>Bacilli</taxon>
        <taxon>Bacillales</taxon>
        <taxon>Bacillaceae</taxon>
        <taxon>Caldifermentibacillus</taxon>
    </lineage>
</organism>
<dbReference type="EMBL" id="JBBYAK010000004">
    <property type="protein sequence ID" value="MEL3959676.1"/>
    <property type="molecule type" value="Genomic_DNA"/>
</dbReference>
<evidence type="ECO:0000259" key="1">
    <source>
        <dbReference type="Pfam" id="PF09643"/>
    </source>
</evidence>
<comment type="caution">
    <text evidence="2">The sequence shown here is derived from an EMBL/GenBank/DDBJ whole genome shotgun (WGS) entry which is preliminary data.</text>
</comment>
<accession>A0ABU9K3G8</accession>
<dbReference type="InterPro" id="IPR019096">
    <property type="entry name" value="YopX_protein"/>
</dbReference>
<dbReference type="InterPro" id="IPR023385">
    <property type="entry name" value="YopX-like_C"/>
</dbReference>
<sequence length="137" mass="15750">MREIKFRAWVPEAESFIYTDDFTGVVDNQTILLWGYGDWRKLKVECVQQFTGLKDKNGKEIYEGDIVEFNNCDYQRTAGHLDDEIIVGEVEYSCGVWGLKEANGQLHDLYISLVNDEEAEVIGNIYENPELLEGGFK</sequence>
<evidence type="ECO:0000313" key="2">
    <source>
        <dbReference type="EMBL" id="MEL3959676.1"/>
    </source>
</evidence>
<evidence type="ECO:0000313" key="3">
    <source>
        <dbReference type="Proteomes" id="UP001459714"/>
    </source>
</evidence>
<dbReference type="NCBIfam" id="TIGR01671">
    <property type="entry name" value="phage_TIGR01671"/>
    <property type="match status" value="1"/>
</dbReference>
<gene>
    <name evidence="2" type="ORF">NST17_21205</name>
</gene>
<protein>
    <submittedName>
        <fullName evidence="2">YopX family protein</fullName>
    </submittedName>
</protein>
<proteinExistence type="predicted"/>
<dbReference type="Gene3D" id="2.30.30.290">
    <property type="entry name" value="YopX-like domains"/>
    <property type="match status" value="1"/>
</dbReference>
<dbReference type="RefSeq" id="WP_342021256.1">
    <property type="nucleotide sequence ID" value="NZ_JBBYAK010000004.1"/>
</dbReference>
<name>A0ABU9K3G8_9BACI</name>
<dbReference type="Proteomes" id="UP001459714">
    <property type="component" value="Unassembled WGS sequence"/>
</dbReference>